<keyword evidence="3" id="KW-1185">Reference proteome</keyword>
<evidence type="ECO:0000256" key="1">
    <source>
        <dbReference type="SAM" id="Phobius"/>
    </source>
</evidence>
<keyword evidence="1" id="KW-1133">Transmembrane helix</keyword>
<dbReference type="AlphaFoldDB" id="A0A2T4Z1X4"/>
<gene>
    <name evidence="2" type="ORF">C8J48_3417</name>
</gene>
<sequence>MTRKHLGFMMIGMAIIYTVVELLTLKQGAFFNFFIPVALVIGGISLSRGEQRDEKVFKKKNVD</sequence>
<name>A0A2T4Z1X4_9BACL</name>
<keyword evidence="1" id="KW-0812">Transmembrane</keyword>
<reference evidence="2 3" key="1">
    <citation type="submission" date="2018-04" db="EMBL/GenBank/DDBJ databases">
        <title>Genomic Encyclopedia of Archaeal and Bacterial Type Strains, Phase II (KMG-II): from individual species to whole genera.</title>
        <authorList>
            <person name="Goeker M."/>
        </authorList>
    </citation>
    <scope>NUCLEOTIDE SEQUENCE [LARGE SCALE GENOMIC DNA]</scope>
    <source>
        <strain evidence="2 3">DSM 45169</strain>
    </source>
</reference>
<proteinExistence type="predicted"/>
<accession>A0A2T4Z1X4</accession>
<comment type="caution">
    <text evidence="2">The sequence shown here is derived from an EMBL/GenBank/DDBJ whole genome shotgun (WGS) entry which is preliminary data.</text>
</comment>
<dbReference type="EMBL" id="PZZP01000003">
    <property type="protein sequence ID" value="PTM54765.1"/>
    <property type="molecule type" value="Genomic_DNA"/>
</dbReference>
<feature type="transmembrane region" description="Helical" evidence="1">
    <location>
        <begin position="30"/>
        <end position="49"/>
    </location>
</feature>
<evidence type="ECO:0000313" key="3">
    <source>
        <dbReference type="Proteomes" id="UP000241639"/>
    </source>
</evidence>
<feature type="transmembrane region" description="Helical" evidence="1">
    <location>
        <begin position="7"/>
        <end position="24"/>
    </location>
</feature>
<dbReference type="RefSeq" id="WP_107728390.1">
    <property type="nucleotide sequence ID" value="NZ_PZZP01000003.1"/>
</dbReference>
<evidence type="ECO:0008006" key="4">
    <source>
        <dbReference type="Google" id="ProtNLM"/>
    </source>
</evidence>
<keyword evidence="1" id="KW-0472">Membrane</keyword>
<protein>
    <recommendedName>
        <fullName evidence="4">DUF5668 domain-containing protein</fullName>
    </recommendedName>
</protein>
<organism evidence="2 3">
    <name type="scientific">Desmospora activa DSM 45169</name>
    <dbReference type="NCBI Taxonomy" id="1121389"/>
    <lineage>
        <taxon>Bacteria</taxon>
        <taxon>Bacillati</taxon>
        <taxon>Bacillota</taxon>
        <taxon>Bacilli</taxon>
        <taxon>Bacillales</taxon>
        <taxon>Thermoactinomycetaceae</taxon>
        <taxon>Desmospora</taxon>
    </lineage>
</organism>
<evidence type="ECO:0000313" key="2">
    <source>
        <dbReference type="EMBL" id="PTM54765.1"/>
    </source>
</evidence>
<dbReference type="Proteomes" id="UP000241639">
    <property type="component" value="Unassembled WGS sequence"/>
</dbReference>
<dbReference type="OrthoDB" id="2351415at2"/>